<keyword evidence="3" id="KW-1185">Reference proteome</keyword>
<proteinExistence type="predicted"/>
<evidence type="ECO:0000256" key="1">
    <source>
        <dbReference type="SAM" id="Phobius"/>
    </source>
</evidence>
<dbReference type="EMBL" id="JAFLQW010000478">
    <property type="protein sequence ID" value="MBO0350972.1"/>
    <property type="molecule type" value="Genomic_DNA"/>
</dbReference>
<reference evidence="2 3" key="1">
    <citation type="submission" date="2021-03" db="EMBL/GenBank/DDBJ databases">
        <title>Metabolic Capacity of the Antarctic Cyanobacterium Phormidium pseudopriestleyi that Sustains Oxygenic Photosynthesis in the Presence of Hydrogen Sulfide.</title>
        <authorList>
            <person name="Lumian J.E."/>
            <person name="Jungblut A.D."/>
            <person name="Dillon M.L."/>
            <person name="Hawes I."/>
            <person name="Doran P.T."/>
            <person name="Mackey T.J."/>
            <person name="Dick G.J."/>
            <person name="Grettenberger C.L."/>
            <person name="Sumner D.Y."/>
        </authorList>
    </citation>
    <scope>NUCLEOTIDE SEQUENCE [LARGE SCALE GENOMIC DNA]</scope>
    <source>
        <strain evidence="2 3">FRX01</strain>
    </source>
</reference>
<keyword evidence="1" id="KW-1133">Transmembrane helix</keyword>
<sequence length="79" mass="9019">MLKSNAIAPSMKYPPFLELNILSLNRIPALYRPFDGTEPTQFIPFPHPVTPVTPAFIAVVFYFVYIVKKRCRQDSDEGC</sequence>
<accession>A0ABS3FVU6</accession>
<name>A0ABS3FVU6_9CYAN</name>
<organism evidence="2 3">
    <name type="scientific">Phormidium pseudopriestleyi FRX01</name>
    <dbReference type="NCBI Taxonomy" id="1759528"/>
    <lineage>
        <taxon>Bacteria</taxon>
        <taxon>Bacillati</taxon>
        <taxon>Cyanobacteriota</taxon>
        <taxon>Cyanophyceae</taxon>
        <taxon>Oscillatoriophycideae</taxon>
        <taxon>Oscillatoriales</taxon>
        <taxon>Oscillatoriaceae</taxon>
        <taxon>Phormidium</taxon>
    </lineage>
</organism>
<feature type="transmembrane region" description="Helical" evidence="1">
    <location>
        <begin position="49"/>
        <end position="67"/>
    </location>
</feature>
<comment type="caution">
    <text evidence="2">The sequence shown here is derived from an EMBL/GenBank/DDBJ whole genome shotgun (WGS) entry which is preliminary data.</text>
</comment>
<evidence type="ECO:0000313" key="2">
    <source>
        <dbReference type="EMBL" id="MBO0350972.1"/>
    </source>
</evidence>
<evidence type="ECO:0000313" key="3">
    <source>
        <dbReference type="Proteomes" id="UP000664844"/>
    </source>
</evidence>
<dbReference type="Proteomes" id="UP000664844">
    <property type="component" value="Unassembled WGS sequence"/>
</dbReference>
<keyword evidence="1" id="KW-0812">Transmembrane</keyword>
<protein>
    <submittedName>
        <fullName evidence="2">Uncharacterized protein</fullName>
    </submittedName>
</protein>
<gene>
    <name evidence="2" type="ORF">J0895_18245</name>
</gene>
<keyword evidence="1" id="KW-0472">Membrane</keyword>